<proteinExistence type="predicted"/>
<keyword evidence="1" id="KW-1133">Transmembrane helix</keyword>
<feature type="transmembrane region" description="Helical" evidence="1">
    <location>
        <begin position="41"/>
        <end position="62"/>
    </location>
</feature>
<name>A0ABS8H2D4_9SPHN</name>
<evidence type="ECO:0000256" key="1">
    <source>
        <dbReference type="SAM" id="Phobius"/>
    </source>
</evidence>
<dbReference type="RefSeq" id="WP_228226656.1">
    <property type="nucleotide sequence ID" value="NZ_JAJGNP010000004.1"/>
</dbReference>
<organism evidence="2 3">
    <name type="scientific">Sphingobium soli</name>
    <dbReference type="NCBI Taxonomy" id="1591116"/>
    <lineage>
        <taxon>Bacteria</taxon>
        <taxon>Pseudomonadati</taxon>
        <taxon>Pseudomonadota</taxon>
        <taxon>Alphaproteobacteria</taxon>
        <taxon>Sphingomonadales</taxon>
        <taxon>Sphingomonadaceae</taxon>
        <taxon>Sphingobium</taxon>
    </lineage>
</organism>
<accession>A0ABS8H2D4</accession>
<protein>
    <submittedName>
        <fullName evidence="2">Uncharacterized protein</fullName>
    </submittedName>
</protein>
<evidence type="ECO:0000313" key="3">
    <source>
        <dbReference type="Proteomes" id="UP001198830"/>
    </source>
</evidence>
<feature type="transmembrane region" description="Helical" evidence="1">
    <location>
        <begin position="69"/>
        <end position="88"/>
    </location>
</feature>
<dbReference type="EMBL" id="JAJGNP010000004">
    <property type="protein sequence ID" value="MCC4232370.1"/>
    <property type="molecule type" value="Genomic_DNA"/>
</dbReference>
<gene>
    <name evidence="2" type="ORF">LL253_06660</name>
</gene>
<sequence>MIDQPVSGYKTIRVFGWGFALIWAAFFVTLVFALADAPSLYGEPIVIATLVGMAMAIYGAYLTGLTKRVGVYLYVAGAGIQVIKGFFLPQTWGFIWGYALFLVMFVAVVVPNWNLFRGRPNA</sequence>
<comment type="caution">
    <text evidence="2">The sequence shown here is derived from an EMBL/GenBank/DDBJ whole genome shotgun (WGS) entry which is preliminary data.</text>
</comment>
<feature type="transmembrane region" description="Helical" evidence="1">
    <location>
        <begin position="94"/>
        <end position="116"/>
    </location>
</feature>
<keyword evidence="1" id="KW-0472">Membrane</keyword>
<dbReference type="Proteomes" id="UP001198830">
    <property type="component" value="Unassembled WGS sequence"/>
</dbReference>
<reference evidence="2 3" key="1">
    <citation type="submission" date="2021-10" db="EMBL/GenBank/DDBJ databases">
        <title>The diversity and Nitrogen Metabolism of Culturable Nitrate-Utilizing Bacteria Within the Oxygen Minimum Zone of the Changjiang (Yangtze River)Estuary.</title>
        <authorList>
            <person name="Zhang D."/>
            <person name="Zheng J."/>
            <person name="Liu S."/>
            <person name="He W."/>
        </authorList>
    </citation>
    <scope>NUCLEOTIDE SEQUENCE [LARGE SCALE GENOMIC DNA]</scope>
    <source>
        <strain evidence="2 3">FXH275-2</strain>
    </source>
</reference>
<feature type="transmembrane region" description="Helical" evidence="1">
    <location>
        <begin position="12"/>
        <end position="35"/>
    </location>
</feature>
<keyword evidence="3" id="KW-1185">Reference proteome</keyword>
<keyword evidence="1" id="KW-0812">Transmembrane</keyword>
<evidence type="ECO:0000313" key="2">
    <source>
        <dbReference type="EMBL" id="MCC4232370.1"/>
    </source>
</evidence>